<evidence type="ECO:0000313" key="3">
    <source>
        <dbReference type="Proteomes" id="UP000007259"/>
    </source>
</evidence>
<dbReference type="OrthoDB" id="751084at2759"/>
<reference evidence="2 3" key="1">
    <citation type="journal article" date="2011" name="Genome Res.">
        <title>Chromosome and gene copy number variation allow major structural change between species and strains of Leishmania.</title>
        <authorList>
            <person name="Rogers M.B."/>
            <person name="Hilley J.D."/>
            <person name="Dickens N.J."/>
            <person name="Wilkes J."/>
            <person name="Bates P.A."/>
            <person name="Depledge D.P."/>
            <person name="Harris D."/>
            <person name="Her Y."/>
            <person name="Herzyk P."/>
            <person name="Imamura H."/>
            <person name="Otto T.D."/>
            <person name="Sanders M."/>
            <person name="Seeger K."/>
            <person name="Dujardin J.C."/>
            <person name="Berriman M."/>
            <person name="Smith D.F."/>
            <person name="Hertz-Fowler C."/>
            <person name="Mottram J.C."/>
        </authorList>
    </citation>
    <scope>NUCLEOTIDE SEQUENCE [LARGE SCALE GENOMIC DNA]</scope>
    <source>
        <strain evidence="2 3">MHOM/GT/2001/U1103</strain>
    </source>
</reference>
<dbReference type="GeneID" id="13450080"/>
<sequence>MASEASMSADGEEAMPLPERFQQLRHSLHGHWGTSAEADLLRAMQQLHTRLVARSAQTHRRVEELSQRATAAQVSLANALNALKLLSQKQFVQHRIATEDLQQRQRAVAEASSEEADDGSSDGTVSPNGALATSLPTHTTKEAAVRRRMHDYVEMCKESLAEEGVRVPLCPGDAAELAAESPYAHRRLCGLIGTPAFLYDADIGCRRGADMMNAAAVRQRPLPQPQPAGLSAAAPPTAVTGLPSAPAKPLSPASAAANASVPPPHPTATGAAAPPAKALPAQSCVVHPPTAAKAAPAKKERQQALFSSSSSSASSSASPSAAVTPATKSSPPLTKSRAAAPARPPKSAPAKKGARNLFGSSSSSVSSNSVSSARAGAAKRVVDSLTSSDLSSSDDSRPPSAAARKANNPSPPPPLTATTASPPRAASASSRSSRVSSALSGTPASPLPKPTPGSPATATPAPPATPPPAPPPPSSAASAAYAPPPASPPPPPPPPLAAESASAAALPPPPPVFLFDTVPAMGAPGPLPQAAPAQFSAPQSAAPPSRTAAGPQLPRRGGKVLSTSSDDDAE</sequence>
<evidence type="ECO:0000256" key="1">
    <source>
        <dbReference type="SAM" id="MobiDB-lite"/>
    </source>
</evidence>
<dbReference type="EMBL" id="FR799580">
    <property type="protein sequence ID" value="CBZ28352.1"/>
    <property type="molecule type" value="Genomic_DNA"/>
</dbReference>
<feature type="region of interest" description="Disordered" evidence="1">
    <location>
        <begin position="221"/>
        <end position="275"/>
    </location>
</feature>
<keyword evidence="3" id="KW-1185">Reference proteome</keyword>
<feature type="compositionally biased region" description="Low complexity" evidence="1">
    <location>
        <begin position="416"/>
        <end position="440"/>
    </location>
</feature>
<feature type="compositionally biased region" description="Low complexity" evidence="1">
    <location>
        <begin position="243"/>
        <end position="260"/>
    </location>
</feature>
<feature type="compositionally biased region" description="Low complexity" evidence="1">
    <location>
        <begin position="519"/>
        <end position="549"/>
    </location>
</feature>
<dbReference type="PRINTS" id="PR01217">
    <property type="entry name" value="PRICHEXTENSN"/>
</dbReference>
<dbReference type="VEuPathDB" id="TriTrypDB:LmxM.27.2430"/>
<accession>E9AZF2</accession>
<organism evidence="2 3">
    <name type="scientific">Leishmania mexicana (strain MHOM/GT/2001/U1103)</name>
    <dbReference type="NCBI Taxonomy" id="929439"/>
    <lineage>
        <taxon>Eukaryota</taxon>
        <taxon>Discoba</taxon>
        <taxon>Euglenozoa</taxon>
        <taxon>Kinetoplastea</taxon>
        <taxon>Metakinetoplastina</taxon>
        <taxon>Trypanosomatida</taxon>
        <taxon>Trypanosomatidae</taxon>
        <taxon>Leishmaniinae</taxon>
        <taxon>Leishmania</taxon>
    </lineage>
</organism>
<feature type="compositionally biased region" description="Pro residues" evidence="1">
    <location>
        <begin position="482"/>
        <end position="496"/>
    </location>
</feature>
<dbReference type="KEGG" id="lmi:LMXM_27_2430"/>
<feature type="compositionally biased region" description="Low complexity" evidence="1">
    <location>
        <begin position="360"/>
        <end position="372"/>
    </location>
</feature>
<feature type="region of interest" description="Disordered" evidence="1">
    <location>
        <begin position="290"/>
        <end position="570"/>
    </location>
</feature>
<protein>
    <submittedName>
        <fullName evidence="2">Uncharacterized protein</fullName>
    </submittedName>
</protein>
<evidence type="ECO:0000313" key="2">
    <source>
        <dbReference type="EMBL" id="CBZ28352.1"/>
    </source>
</evidence>
<feature type="compositionally biased region" description="Low complexity" evidence="1">
    <location>
        <begin position="383"/>
        <end position="408"/>
    </location>
</feature>
<dbReference type="AlphaFoldDB" id="E9AZF2"/>
<feature type="compositionally biased region" description="Pro residues" evidence="1">
    <location>
        <begin position="460"/>
        <end position="474"/>
    </location>
</feature>
<dbReference type="RefSeq" id="XP_003876824.1">
    <property type="nucleotide sequence ID" value="XM_003876775.1"/>
</dbReference>
<feature type="compositionally biased region" description="Low complexity" evidence="1">
    <location>
        <begin position="307"/>
        <end position="341"/>
    </location>
</feature>
<gene>
    <name evidence="2" type="ORF">LMXM_27_2430</name>
</gene>
<name>E9AZF2_LEIMU</name>
<dbReference type="OMA" id="YVEMCKE"/>
<feature type="region of interest" description="Disordered" evidence="1">
    <location>
        <begin position="103"/>
        <end position="142"/>
    </location>
</feature>
<dbReference type="Proteomes" id="UP000007259">
    <property type="component" value="Chromosome 27"/>
</dbReference>
<proteinExistence type="predicted"/>